<feature type="transmembrane region" description="Helical" evidence="1">
    <location>
        <begin position="24"/>
        <end position="44"/>
    </location>
</feature>
<protein>
    <submittedName>
        <fullName evidence="2">RNA-directed DNA polymerase from mobile element jockey</fullName>
    </submittedName>
</protein>
<proteinExistence type="predicted"/>
<dbReference type="EMBL" id="BLXT01006675">
    <property type="protein sequence ID" value="GFO32769.1"/>
    <property type="molecule type" value="Genomic_DNA"/>
</dbReference>
<accession>A0AAV4CMS9</accession>
<keyword evidence="1" id="KW-0812">Transmembrane</keyword>
<evidence type="ECO:0000313" key="2">
    <source>
        <dbReference type="EMBL" id="GFO32769.1"/>
    </source>
</evidence>
<dbReference type="GO" id="GO:0003964">
    <property type="term" value="F:RNA-directed DNA polymerase activity"/>
    <property type="evidence" value="ECO:0007669"/>
    <property type="project" value="UniProtKB-KW"/>
</dbReference>
<gene>
    <name evidence="2" type="ORF">PoB_005927400</name>
</gene>
<keyword evidence="2" id="KW-0548">Nucleotidyltransferase</keyword>
<keyword evidence="1" id="KW-1133">Transmembrane helix</keyword>
<name>A0AAV4CMS9_9GAST</name>
<organism evidence="2 3">
    <name type="scientific">Plakobranchus ocellatus</name>
    <dbReference type="NCBI Taxonomy" id="259542"/>
    <lineage>
        <taxon>Eukaryota</taxon>
        <taxon>Metazoa</taxon>
        <taxon>Spiralia</taxon>
        <taxon>Lophotrochozoa</taxon>
        <taxon>Mollusca</taxon>
        <taxon>Gastropoda</taxon>
        <taxon>Heterobranchia</taxon>
        <taxon>Euthyneura</taxon>
        <taxon>Panpulmonata</taxon>
        <taxon>Sacoglossa</taxon>
        <taxon>Placobranchoidea</taxon>
        <taxon>Plakobranchidae</taxon>
        <taxon>Plakobranchus</taxon>
    </lineage>
</organism>
<sequence>MAKIYSIRKLQSTDALKSKDRQNFLIYIKLSTITGAFWLVLILAEALDVDVLRQRIYTEPALHLDGQPIPVKGEAKFLGVVFDSKLNFSSHVKYLKKNA</sequence>
<evidence type="ECO:0000313" key="3">
    <source>
        <dbReference type="Proteomes" id="UP000735302"/>
    </source>
</evidence>
<keyword evidence="2" id="KW-0808">Transferase</keyword>
<comment type="caution">
    <text evidence="2">The sequence shown here is derived from an EMBL/GenBank/DDBJ whole genome shotgun (WGS) entry which is preliminary data.</text>
</comment>
<dbReference type="Proteomes" id="UP000735302">
    <property type="component" value="Unassembled WGS sequence"/>
</dbReference>
<reference evidence="2 3" key="1">
    <citation type="journal article" date="2021" name="Elife">
        <title>Chloroplast acquisition without the gene transfer in kleptoplastic sea slugs, Plakobranchus ocellatus.</title>
        <authorList>
            <person name="Maeda T."/>
            <person name="Takahashi S."/>
            <person name="Yoshida T."/>
            <person name="Shimamura S."/>
            <person name="Takaki Y."/>
            <person name="Nagai Y."/>
            <person name="Toyoda A."/>
            <person name="Suzuki Y."/>
            <person name="Arimoto A."/>
            <person name="Ishii H."/>
            <person name="Satoh N."/>
            <person name="Nishiyama T."/>
            <person name="Hasebe M."/>
            <person name="Maruyama T."/>
            <person name="Minagawa J."/>
            <person name="Obokata J."/>
            <person name="Shigenobu S."/>
        </authorList>
    </citation>
    <scope>NUCLEOTIDE SEQUENCE [LARGE SCALE GENOMIC DNA]</scope>
</reference>
<keyword evidence="1" id="KW-0472">Membrane</keyword>
<evidence type="ECO:0000256" key="1">
    <source>
        <dbReference type="SAM" id="Phobius"/>
    </source>
</evidence>
<keyword evidence="2" id="KW-0695">RNA-directed DNA polymerase</keyword>
<keyword evidence="3" id="KW-1185">Reference proteome</keyword>
<dbReference type="AlphaFoldDB" id="A0AAV4CMS9"/>